<organism evidence="1 2">
    <name type="scientific">Pisolithus microcarpus 441</name>
    <dbReference type="NCBI Taxonomy" id="765257"/>
    <lineage>
        <taxon>Eukaryota</taxon>
        <taxon>Fungi</taxon>
        <taxon>Dikarya</taxon>
        <taxon>Basidiomycota</taxon>
        <taxon>Agaricomycotina</taxon>
        <taxon>Agaricomycetes</taxon>
        <taxon>Agaricomycetidae</taxon>
        <taxon>Boletales</taxon>
        <taxon>Sclerodermatineae</taxon>
        <taxon>Pisolithaceae</taxon>
        <taxon>Pisolithus</taxon>
    </lineage>
</organism>
<keyword evidence="2" id="KW-1185">Reference proteome</keyword>
<dbReference type="Proteomes" id="UP000054018">
    <property type="component" value="Unassembled WGS sequence"/>
</dbReference>
<evidence type="ECO:0000313" key="1">
    <source>
        <dbReference type="EMBL" id="KIK24759.1"/>
    </source>
</evidence>
<reference evidence="2" key="2">
    <citation type="submission" date="2015-01" db="EMBL/GenBank/DDBJ databases">
        <title>Evolutionary Origins and Diversification of the Mycorrhizal Mutualists.</title>
        <authorList>
            <consortium name="DOE Joint Genome Institute"/>
            <consortium name="Mycorrhizal Genomics Consortium"/>
            <person name="Kohler A."/>
            <person name="Kuo A."/>
            <person name="Nagy L.G."/>
            <person name="Floudas D."/>
            <person name="Copeland A."/>
            <person name="Barry K.W."/>
            <person name="Cichocki N."/>
            <person name="Veneault-Fourrey C."/>
            <person name="LaButti K."/>
            <person name="Lindquist E.A."/>
            <person name="Lipzen A."/>
            <person name="Lundell T."/>
            <person name="Morin E."/>
            <person name="Murat C."/>
            <person name="Riley R."/>
            <person name="Ohm R."/>
            <person name="Sun H."/>
            <person name="Tunlid A."/>
            <person name="Henrissat B."/>
            <person name="Grigoriev I.V."/>
            <person name="Hibbett D.S."/>
            <person name="Martin F."/>
        </authorList>
    </citation>
    <scope>NUCLEOTIDE SEQUENCE [LARGE SCALE GENOMIC DNA]</scope>
    <source>
        <strain evidence="2">441</strain>
    </source>
</reference>
<dbReference type="AlphaFoldDB" id="A0A0C9ZFM5"/>
<proteinExistence type="predicted"/>
<dbReference type="HOGENOM" id="CLU_3002148_0_0_1"/>
<protein>
    <submittedName>
        <fullName evidence="1">Uncharacterized protein</fullName>
    </submittedName>
</protein>
<gene>
    <name evidence="1" type="ORF">PISMIDRAFT_677842</name>
</gene>
<dbReference type="EMBL" id="KN833713">
    <property type="protein sequence ID" value="KIK24759.1"/>
    <property type="molecule type" value="Genomic_DNA"/>
</dbReference>
<reference evidence="1 2" key="1">
    <citation type="submission" date="2014-04" db="EMBL/GenBank/DDBJ databases">
        <authorList>
            <consortium name="DOE Joint Genome Institute"/>
            <person name="Kuo A."/>
            <person name="Kohler A."/>
            <person name="Costa M.D."/>
            <person name="Nagy L.G."/>
            <person name="Floudas D."/>
            <person name="Copeland A."/>
            <person name="Barry K.W."/>
            <person name="Cichocki N."/>
            <person name="Veneault-Fourrey C."/>
            <person name="LaButti K."/>
            <person name="Lindquist E.A."/>
            <person name="Lipzen A."/>
            <person name="Lundell T."/>
            <person name="Morin E."/>
            <person name="Murat C."/>
            <person name="Sun H."/>
            <person name="Tunlid A."/>
            <person name="Henrissat B."/>
            <person name="Grigoriev I.V."/>
            <person name="Hibbett D.S."/>
            <person name="Martin F."/>
            <person name="Nordberg H.P."/>
            <person name="Cantor M.N."/>
            <person name="Hua S.X."/>
        </authorList>
    </citation>
    <scope>NUCLEOTIDE SEQUENCE [LARGE SCALE GENOMIC DNA]</scope>
    <source>
        <strain evidence="1 2">441</strain>
    </source>
</reference>
<evidence type="ECO:0000313" key="2">
    <source>
        <dbReference type="Proteomes" id="UP000054018"/>
    </source>
</evidence>
<name>A0A0C9ZFM5_9AGAM</name>
<feature type="non-terminal residue" evidence="1">
    <location>
        <position position="57"/>
    </location>
</feature>
<accession>A0A0C9ZFM5</accession>
<sequence>MACLICAFVSGLRITHVNYPMIVVEEGQSQAAACDENVHVSVNPRFSASSGAATVSL</sequence>